<sequence>MVNDWLKLGGAGAALAYFGGAELPAWSSLAVSALVIAGVAALFATGKINDLLPDPPRVRIVQVNANNDEPMACWSLSPDTFAETQVEWGPLYPHQKAEGE</sequence>
<comment type="caution">
    <text evidence="2">The sequence shown here is derived from an EMBL/GenBank/DDBJ whole genome shotgun (WGS) entry which is preliminary data.</text>
</comment>
<evidence type="ECO:0000256" key="1">
    <source>
        <dbReference type="SAM" id="Phobius"/>
    </source>
</evidence>
<reference evidence="2 3" key="1">
    <citation type="journal article" date="2014" name="PLoS Genet.">
        <title>Phylogenetically driven sequencing of extremely halophilic archaea reveals strategies for static and dynamic osmo-response.</title>
        <authorList>
            <person name="Becker E.A."/>
            <person name="Seitzer P.M."/>
            <person name="Tritt A."/>
            <person name="Larsen D."/>
            <person name="Krusor M."/>
            <person name="Yao A.I."/>
            <person name="Wu D."/>
            <person name="Madern D."/>
            <person name="Eisen J.A."/>
            <person name="Darling A.E."/>
            <person name="Facciotti M.T."/>
        </authorList>
    </citation>
    <scope>NUCLEOTIDE SEQUENCE [LARGE SCALE GENOMIC DNA]</scope>
    <source>
        <strain evidence="3">DSM 18796 / CECT 7217 / JCM 14584 / KCTC 4019 / B3</strain>
    </source>
</reference>
<accession>L9V6Q0</accession>
<feature type="non-terminal residue" evidence="2">
    <location>
        <position position="100"/>
    </location>
</feature>
<dbReference type="EMBL" id="AOHV01000047">
    <property type="protein sequence ID" value="ELY32707.1"/>
    <property type="molecule type" value="Genomic_DNA"/>
</dbReference>
<protein>
    <submittedName>
        <fullName evidence="2">Uncharacterized protein</fullName>
    </submittedName>
</protein>
<dbReference type="InterPro" id="IPR058438">
    <property type="entry name" value="DUF8125"/>
</dbReference>
<dbReference type="Proteomes" id="UP000011645">
    <property type="component" value="Unassembled WGS sequence"/>
</dbReference>
<evidence type="ECO:0000313" key="3">
    <source>
        <dbReference type="Proteomes" id="UP000011645"/>
    </source>
</evidence>
<proteinExistence type="predicted"/>
<keyword evidence="3" id="KW-1185">Reference proteome</keyword>
<keyword evidence="1" id="KW-0472">Membrane</keyword>
<name>L9V6Q0_HALJB</name>
<evidence type="ECO:0000313" key="2">
    <source>
        <dbReference type="EMBL" id="ELY32707.1"/>
    </source>
</evidence>
<gene>
    <name evidence="2" type="ORF">C497_19354</name>
</gene>
<organism evidence="2 3">
    <name type="scientific">Halalkalicoccus jeotgali (strain DSM 18796 / CECT 7217 / JCM 14584 / KCTC 4019 / B3)</name>
    <dbReference type="NCBI Taxonomy" id="795797"/>
    <lineage>
        <taxon>Archaea</taxon>
        <taxon>Methanobacteriati</taxon>
        <taxon>Methanobacteriota</taxon>
        <taxon>Stenosarchaea group</taxon>
        <taxon>Halobacteria</taxon>
        <taxon>Halobacteriales</taxon>
        <taxon>Halococcaceae</taxon>
        <taxon>Halalkalicoccus</taxon>
    </lineage>
</organism>
<feature type="transmembrane region" description="Helical" evidence="1">
    <location>
        <begin position="25"/>
        <end position="44"/>
    </location>
</feature>
<keyword evidence="1" id="KW-1133">Transmembrane helix</keyword>
<dbReference type="AlphaFoldDB" id="L9V6Q0"/>
<dbReference type="Pfam" id="PF26446">
    <property type="entry name" value="DUF8125"/>
    <property type="match status" value="1"/>
</dbReference>
<keyword evidence="1" id="KW-0812">Transmembrane</keyword>